<dbReference type="PANTHER" id="PTHR43798">
    <property type="entry name" value="MONOACYLGLYCEROL LIPASE"/>
    <property type="match status" value="1"/>
</dbReference>
<name>A0A918UF23_9SPHN</name>
<keyword evidence="3" id="KW-1185">Reference proteome</keyword>
<accession>A0A918UF23</accession>
<reference evidence="2" key="1">
    <citation type="journal article" date="2014" name="Int. J. Syst. Evol. Microbiol.">
        <title>Complete genome sequence of Corynebacterium casei LMG S-19264T (=DSM 44701T), isolated from a smear-ripened cheese.</title>
        <authorList>
            <consortium name="US DOE Joint Genome Institute (JGI-PGF)"/>
            <person name="Walter F."/>
            <person name="Albersmeier A."/>
            <person name="Kalinowski J."/>
            <person name="Ruckert C."/>
        </authorList>
    </citation>
    <scope>NUCLEOTIDE SEQUENCE</scope>
    <source>
        <strain evidence="2">KCTC 32255</strain>
    </source>
</reference>
<evidence type="ECO:0000259" key="1">
    <source>
        <dbReference type="Pfam" id="PF00561"/>
    </source>
</evidence>
<protein>
    <submittedName>
        <fullName evidence="2">3-oxoadipate enol-lactonase</fullName>
    </submittedName>
</protein>
<gene>
    <name evidence="2" type="primary">pcaD</name>
    <name evidence="2" type="ORF">GCM10011614_11810</name>
</gene>
<dbReference type="InterPro" id="IPR029058">
    <property type="entry name" value="AB_hydrolase_fold"/>
</dbReference>
<dbReference type="RefSeq" id="WP_189620176.1">
    <property type="nucleotide sequence ID" value="NZ_BMZA01000002.1"/>
</dbReference>
<evidence type="ECO:0000313" key="3">
    <source>
        <dbReference type="Proteomes" id="UP000648075"/>
    </source>
</evidence>
<organism evidence="2 3">
    <name type="scientific">Novosphingobium colocasiae</name>
    <dbReference type="NCBI Taxonomy" id="1256513"/>
    <lineage>
        <taxon>Bacteria</taxon>
        <taxon>Pseudomonadati</taxon>
        <taxon>Pseudomonadota</taxon>
        <taxon>Alphaproteobacteria</taxon>
        <taxon>Sphingomonadales</taxon>
        <taxon>Sphingomonadaceae</taxon>
        <taxon>Novosphingobium</taxon>
    </lineage>
</organism>
<evidence type="ECO:0000313" key="2">
    <source>
        <dbReference type="EMBL" id="GGY98310.1"/>
    </source>
</evidence>
<dbReference type="Pfam" id="PF00561">
    <property type="entry name" value="Abhydrolase_1"/>
    <property type="match status" value="1"/>
</dbReference>
<proteinExistence type="predicted"/>
<dbReference type="SUPFAM" id="SSF53474">
    <property type="entry name" value="alpha/beta-Hydrolases"/>
    <property type="match status" value="1"/>
</dbReference>
<reference evidence="2" key="2">
    <citation type="submission" date="2020-09" db="EMBL/GenBank/DDBJ databases">
        <authorList>
            <person name="Sun Q."/>
            <person name="Kim S."/>
        </authorList>
    </citation>
    <scope>NUCLEOTIDE SEQUENCE</scope>
    <source>
        <strain evidence="2">KCTC 32255</strain>
    </source>
</reference>
<feature type="domain" description="AB hydrolase-1" evidence="1">
    <location>
        <begin position="29"/>
        <end position="141"/>
    </location>
</feature>
<dbReference type="InterPro" id="IPR000073">
    <property type="entry name" value="AB_hydrolase_1"/>
</dbReference>
<comment type="caution">
    <text evidence="2">The sequence shown here is derived from an EMBL/GenBank/DDBJ whole genome shotgun (WGS) entry which is preliminary data.</text>
</comment>
<dbReference type="Gene3D" id="3.40.50.1820">
    <property type="entry name" value="alpha/beta hydrolase"/>
    <property type="match status" value="1"/>
</dbReference>
<sequence length="277" mass="29789">MPVRLIASPGGAQLAVDDTGPADGNADGPVLVFSHGFMMNRQMFAPQVDHFRARYRCVAWDARGHGDTRWDGPFDYWDSARDLLAICDALDLARVVHVGMSQGGLVGMRAALLRPGRLAGLVQLATQAGAMPEGLDDSFARMIGDWIDHGPDADKLEFLASFILGPGVDHATWHQHWRNMTQAQVRDATGALMTIDPLWHRLGEVTLPVATIHGLADIATSHELGLRTPAAVPDPRGVTLIEGGPHAVNLTHPAQVNRAIEEFLQEIAVDSGATGGR</sequence>
<dbReference type="InterPro" id="IPR050266">
    <property type="entry name" value="AB_hydrolase_sf"/>
</dbReference>
<dbReference type="AlphaFoldDB" id="A0A918UF23"/>
<dbReference type="Proteomes" id="UP000648075">
    <property type="component" value="Unassembled WGS sequence"/>
</dbReference>
<dbReference type="EMBL" id="BMZA01000002">
    <property type="protein sequence ID" value="GGY98310.1"/>
    <property type="molecule type" value="Genomic_DNA"/>
</dbReference>